<dbReference type="WBParaSite" id="EN70_5109">
    <property type="protein sequence ID" value="EN70_5109"/>
    <property type="gene ID" value="EN70_5109"/>
</dbReference>
<reference evidence="2" key="2">
    <citation type="submission" date="2016-11" db="UniProtKB">
        <authorList>
            <consortium name="WormBaseParasite"/>
        </authorList>
    </citation>
    <scope>IDENTIFICATION</scope>
</reference>
<protein>
    <submittedName>
        <fullName evidence="2">SanA-related protein</fullName>
    </submittedName>
</protein>
<accession>A0A1I7VQC8</accession>
<keyword evidence="1" id="KW-1185">Reference proteome</keyword>
<name>A0A1I7VQC8_LOALO</name>
<sequence length="248" mass="28138">MHSNNQEGPNRKSPFVGQPELAPWLKIPSPSNSKICQQVIPSVLSPYPSHYTISNKFFFSMYDPTLQANPMEKVGFYTDLRRFIQKVPPNETVIILGKHGIGNYNYNGRFLLEFCAEQQLTIINTIFQERHSLKTIYMHPRSQHWHITDSVLVCQRTHVMSSAERRTDHPLYDVNSTWALNPNLRETLFSANRAGQGSVIQHITQQPVKSELDITSSAIETLKAIPQVKTGKAAGIDDILPEIWKQGG</sequence>
<proteinExistence type="predicted"/>
<reference evidence="1" key="1">
    <citation type="submission" date="2012-04" db="EMBL/GenBank/DDBJ databases">
        <title>The Genome Sequence of Loa loa.</title>
        <authorList>
            <consortium name="The Broad Institute Genome Sequencing Platform"/>
            <consortium name="Broad Institute Genome Sequencing Center for Infectious Disease"/>
            <person name="Nutman T.B."/>
            <person name="Fink D.L."/>
            <person name="Russ C."/>
            <person name="Young S."/>
            <person name="Zeng Q."/>
            <person name="Gargeya S."/>
            <person name="Alvarado L."/>
            <person name="Berlin A."/>
            <person name="Chapman S.B."/>
            <person name="Chen Z."/>
            <person name="Freedman E."/>
            <person name="Gellesch M."/>
            <person name="Goldberg J."/>
            <person name="Griggs A."/>
            <person name="Gujja S."/>
            <person name="Heilman E.R."/>
            <person name="Heiman D."/>
            <person name="Howarth C."/>
            <person name="Mehta T."/>
            <person name="Neiman D."/>
            <person name="Pearson M."/>
            <person name="Roberts A."/>
            <person name="Saif S."/>
            <person name="Shea T."/>
            <person name="Shenoy N."/>
            <person name="Sisk P."/>
            <person name="Stolte C."/>
            <person name="Sykes S."/>
            <person name="White J."/>
            <person name="Yandava C."/>
            <person name="Haas B."/>
            <person name="Henn M.R."/>
            <person name="Nusbaum C."/>
            <person name="Birren B."/>
        </authorList>
    </citation>
    <scope>NUCLEOTIDE SEQUENCE [LARGE SCALE GENOMIC DNA]</scope>
</reference>
<dbReference type="InterPro" id="IPR036691">
    <property type="entry name" value="Endo/exonu/phosph_ase_sf"/>
</dbReference>
<dbReference type="AlphaFoldDB" id="A0A1I7VQC8"/>
<evidence type="ECO:0000313" key="1">
    <source>
        <dbReference type="Proteomes" id="UP000095285"/>
    </source>
</evidence>
<organism evidence="1 2">
    <name type="scientific">Loa loa</name>
    <name type="common">Eye worm</name>
    <name type="synonym">Filaria loa</name>
    <dbReference type="NCBI Taxonomy" id="7209"/>
    <lineage>
        <taxon>Eukaryota</taxon>
        <taxon>Metazoa</taxon>
        <taxon>Ecdysozoa</taxon>
        <taxon>Nematoda</taxon>
        <taxon>Chromadorea</taxon>
        <taxon>Rhabditida</taxon>
        <taxon>Spirurina</taxon>
        <taxon>Spiruromorpha</taxon>
        <taxon>Filarioidea</taxon>
        <taxon>Onchocercidae</taxon>
        <taxon>Loa</taxon>
    </lineage>
</organism>
<evidence type="ECO:0000313" key="2">
    <source>
        <dbReference type="WBParaSite" id="EN70_5109"/>
    </source>
</evidence>
<dbReference type="Gene3D" id="3.60.10.10">
    <property type="entry name" value="Endonuclease/exonuclease/phosphatase"/>
    <property type="match status" value="1"/>
</dbReference>
<dbReference type="STRING" id="7209.A0A1I7VQC8"/>
<dbReference type="Proteomes" id="UP000095285">
    <property type="component" value="Unassembled WGS sequence"/>
</dbReference>